<dbReference type="Pfam" id="PF26176">
    <property type="entry name" value="zf_C2H2_17_2"/>
    <property type="match status" value="1"/>
</dbReference>
<sequence length="68" mass="8299">GKFKCLEQRCSRKTFNRQAELRRHYDTTHAPRKPEYWCRVASCQRSHANGGYPFPRRDKLRDHMRKVH</sequence>
<evidence type="ECO:0000313" key="5">
    <source>
        <dbReference type="Proteomes" id="UP000799424"/>
    </source>
</evidence>
<dbReference type="Gene3D" id="3.30.160.60">
    <property type="entry name" value="Classic Zinc Finger"/>
    <property type="match status" value="1"/>
</dbReference>
<protein>
    <recommendedName>
        <fullName evidence="3">C2H2-type domain-containing protein</fullName>
    </recommendedName>
</protein>
<feature type="domain" description="C2H2-type" evidence="3">
    <location>
        <begin position="3"/>
        <end position="34"/>
    </location>
</feature>
<gene>
    <name evidence="4" type="ORF">CC86DRAFT_266303</name>
</gene>
<keyword evidence="5" id="KW-1185">Reference proteome</keyword>
<evidence type="ECO:0000313" key="4">
    <source>
        <dbReference type="EMBL" id="KAF2824778.1"/>
    </source>
</evidence>
<accession>A0A6A6ZVL8</accession>
<dbReference type="EMBL" id="MU006229">
    <property type="protein sequence ID" value="KAF2824778.1"/>
    <property type="molecule type" value="Genomic_DNA"/>
</dbReference>
<proteinExistence type="predicted"/>
<keyword evidence="1" id="KW-0479">Metal-binding</keyword>
<dbReference type="PROSITE" id="PS50157">
    <property type="entry name" value="ZINC_FINGER_C2H2_2"/>
    <property type="match status" value="1"/>
</dbReference>
<dbReference type="SMART" id="SM00355">
    <property type="entry name" value="ZnF_C2H2"/>
    <property type="match status" value="2"/>
</dbReference>
<evidence type="ECO:0000256" key="2">
    <source>
        <dbReference type="SAM" id="MobiDB-lite"/>
    </source>
</evidence>
<keyword evidence="1" id="KW-0862">Zinc</keyword>
<evidence type="ECO:0000259" key="3">
    <source>
        <dbReference type="PROSITE" id="PS50157"/>
    </source>
</evidence>
<dbReference type="Proteomes" id="UP000799424">
    <property type="component" value="Unassembled WGS sequence"/>
</dbReference>
<dbReference type="GO" id="GO:0008270">
    <property type="term" value="F:zinc ion binding"/>
    <property type="evidence" value="ECO:0007669"/>
    <property type="project" value="UniProtKB-KW"/>
</dbReference>
<keyword evidence="1" id="KW-0863">Zinc-finger</keyword>
<dbReference type="InterPro" id="IPR013087">
    <property type="entry name" value="Znf_C2H2_type"/>
</dbReference>
<dbReference type="OrthoDB" id="2687452at2759"/>
<reference evidence="4" key="1">
    <citation type="journal article" date="2020" name="Stud. Mycol.">
        <title>101 Dothideomycetes genomes: a test case for predicting lifestyles and emergence of pathogens.</title>
        <authorList>
            <person name="Haridas S."/>
            <person name="Albert R."/>
            <person name="Binder M."/>
            <person name="Bloem J."/>
            <person name="Labutti K."/>
            <person name="Salamov A."/>
            <person name="Andreopoulos B."/>
            <person name="Baker S."/>
            <person name="Barry K."/>
            <person name="Bills G."/>
            <person name="Bluhm B."/>
            <person name="Cannon C."/>
            <person name="Castanera R."/>
            <person name="Culley D."/>
            <person name="Daum C."/>
            <person name="Ezra D."/>
            <person name="Gonzalez J."/>
            <person name="Henrissat B."/>
            <person name="Kuo A."/>
            <person name="Liang C."/>
            <person name="Lipzen A."/>
            <person name="Lutzoni F."/>
            <person name="Magnuson J."/>
            <person name="Mondo S."/>
            <person name="Nolan M."/>
            <person name="Ohm R."/>
            <person name="Pangilinan J."/>
            <person name="Park H.-J."/>
            <person name="Ramirez L."/>
            <person name="Alfaro M."/>
            <person name="Sun H."/>
            <person name="Tritt A."/>
            <person name="Yoshinaga Y."/>
            <person name="Zwiers L.-H."/>
            <person name="Turgeon B."/>
            <person name="Goodwin S."/>
            <person name="Spatafora J."/>
            <person name="Crous P."/>
            <person name="Grigoriev I."/>
        </authorList>
    </citation>
    <scope>NUCLEOTIDE SEQUENCE</scope>
    <source>
        <strain evidence="4">CBS 113818</strain>
    </source>
</reference>
<dbReference type="InterPro" id="IPR059095">
    <property type="entry name" value="Znf_C2H2_17_2nd"/>
</dbReference>
<feature type="region of interest" description="Disordered" evidence="2">
    <location>
        <begin position="48"/>
        <end position="68"/>
    </location>
</feature>
<dbReference type="AlphaFoldDB" id="A0A6A6ZVL8"/>
<feature type="non-terminal residue" evidence="4">
    <location>
        <position position="1"/>
    </location>
</feature>
<evidence type="ECO:0000256" key="1">
    <source>
        <dbReference type="PROSITE-ProRule" id="PRU00042"/>
    </source>
</evidence>
<feature type="non-terminal residue" evidence="4">
    <location>
        <position position="68"/>
    </location>
</feature>
<organism evidence="4 5">
    <name type="scientific">Ophiobolus disseminans</name>
    <dbReference type="NCBI Taxonomy" id="1469910"/>
    <lineage>
        <taxon>Eukaryota</taxon>
        <taxon>Fungi</taxon>
        <taxon>Dikarya</taxon>
        <taxon>Ascomycota</taxon>
        <taxon>Pezizomycotina</taxon>
        <taxon>Dothideomycetes</taxon>
        <taxon>Pleosporomycetidae</taxon>
        <taxon>Pleosporales</taxon>
        <taxon>Pleosporineae</taxon>
        <taxon>Phaeosphaeriaceae</taxon>
        <taxon>Ophiobolus</taxon>
    </lineage>
</organism>
<name>A0A6A6ZVL8_9PLEO</name>